<comment type="caution">
    <text evidence="4">The sequence shown here is derived from an EMBL/GenBank/DDBJ whole genome shotgun (WGS) entry which is preliminary data.</text>
</comment>
<evidence type="ECO:0000313" key="4">
    <source>
        <dbReference type="EMBL" id="OGK46782.1"/>
    </source>
</evidence>
<dbReference type="STRING" id="1802061.A3A93_04015"/>
<keyword evidence="2" id="KW-0378">Hydrolase</keyword>
<sequence>MDEEITRLFEFFKTVEKLKTELRHSWTSDASRRESVAEHTWMLSLMTMLLSNKPGVKIDQLKAIKMAITHDLVETIARDVPSHEISDRQDKKRENEQKAIETLKESLGGDLGQEILSLWTEFEGRQTNEAKFVHALDKFECLFEHNLADISTWDEGDYRYTFVEVQDTPFDFDSFMRRLKDRLDEWTNDKLTKAGTLSKVPEENLTRYTKRDRN</sequence>
<dbReference type="Pfam" id="PF13023">
    <property type="entry name" value="HD_3"/>
    <property type="match status" value="1"/>
</dbReference>
<dbReference type="PANTHER" id="PTHR11845:SF13">
    <property type="entry name" value="5'-DEOXYNUCLEOTIDASE HDDC2"/>
    <property type="match status" value="1"/>
</dbReference>
<protein>
    <recommendedName>
        <fullName evidence="3">HD domain-containing protein</fullName>
    </recommendedName>
</protein>
<dbReference type="GO" id="GO:0005737">
    <property type="term" value="C:cytoplasm"/>
    <property type="evidence" value="ECO:0007669"/>
    <property type="project" value="TreeGrafter"/>
</dbReference>
<dbReference type="GO" id="GO:0046872">
    <property type="term" value="F:metal ion binding"/>
    <property type="evidence" value="ECO:0007669"/>
    <property type="project" value="UniProtKB-KW"/>
</dbReference>
<feature type="domain" description="HD" evidence="3">
    <location>
        <begin position="15"/>
        <end position="163"/>
    </location>
</feature>
<dbReference type="InterPro" id="IPR006674">
    <property type="entry name" value="HD_domain"/>
</dbReference>
<keyword evidence="1" id="KW-0479">Metal-binding</keyword>
<proteinExistence type="predicted"/>
<dbReference type="GO" id="GO:0002953">
    <property type="term" value="F:5'-deoxynucleotidase activity"/>
    <property type="evidence" value="ECO:0007669"/>
    <property type="project" value="InterPro"/>
</dbReference>
<name>A0A1F7ITS5_9BACT</name>
<dbReference type="AlphaFoldDB" id="A0A1F7ITS5"/>
<dbReference type="InterPro" id="IPR039356">
    <property type="entry name" value="YfbR/HDDC2"/>
</dbReference>
<dbReference type="SUPFAM" id="SSF109604">
    <property type="entry name" value="HD-domain/PDEase-like"/>
    <property type="match status" value="1"/>
</dbReference>
<evidence type="ECO:0000256" key="2">
    <source>
        <dbReference type="ARBA" id="ARBA00022801"/>
    </source>
</evidence>
<dbReference type="EMBL" id="MGAL01000040">
    <property type="protein sequence ID" value="OGK46782.1"/>
    <property type="molecule type" value="Genomic_DNA"/>
</dbReference>
<dbReference type="PANTHER" id="PTHR11845">
    <property type="entry name" value="5'-DEOXYNUCLEOTIDASE HDDC2"/>
    <property type="match status" value="1"/>
</dbReference>
<dbReference type="Gene3D" id="1.10.3210.10">
    <property type="entry name" value="Hypothetical protein af1432"/>
    <property type="match status" value="1"/>
</dbReference>
<accession>A0A1F7ITS5</accession>
<evidence type="ECO:0000256" key="1">
    <source>
        <dbReference type="ARBA" id="ARBA00022723"/>
    </source>
</evidence>
<evidence type="ECO:0000313" key="5">
    <source>
        <dbReference type="Proteomes" id="UP000177141"/>
    </source>
</evidence>
<organism evidence="4 5">
    <name type="scientific">Candidatus Roizmanbacteria bacterium RIFCSPLOWO2_01_FULL_38_12</name>
    <dbReference type="NCBI Taxonomy" id="1802061"/>
    <lineage>
        <taxon>Bacteria</taxon>
        <taxon>Candidatus Roizmaniibacteriota</taxon>
    </lineage>
</organism>
<gene>
    <name evidence="4" type="ORF">A3A93_04015</name>
</gene>
<reference evidence="4 5" key="1">
    <citation type="journal article" date="2016" name="Nat. Commun.">
        <title>Thousands of microbial genomes shed light on interconnected biogeochemical processes in an aquifer system.</title>
        <authorList>
            <person name="Anantharaman K."/>
            <person name="Brown C.T."/>
            <person name="Hug L.A."/>
            <person name="Sharon I."/>
            <person name="Castelle C.J."/>
            <person name="Probst A.J."/>
            <person name="Thomas B.C."/>
            <person name="Singh A."/>
            <person name="Wilkins M.J."/>
            <person name="Karaoz U."/>
            <person name="Brodie E.L."/>
            <person name="Williams K.H."/>
            <person name="Hubbard S.S."/>
            <person name="Banfield J.F."/>
        </authorList>
    </citation>
    <scope>NUCLEOTIDE SEQUENCE [LARGE SCALE GENOMIC DNA]</scope>
</reference>
<evidence type="ECO:0000259" key="3">
    <source>
        <dbReference type="Pfam" id="PF13023"/>
    </source>
</evidence>
<dbReference type="Proteomes" id="UP000177141">
    <property type="component" value="Unassembled WGS sequence"/>
</dbReference>